<proteinExistence type="predicted"/>
<reference evidence="3" key="1">
    <citation type="journal article" date="2019" name="Int. J. Syst. Evol. Microbiol.">
        <title>The Global Catalogue of Microorganisms (GCM) 10K type strain sequencing project: providing services to taxonomists for standard genome sequencing and annotation.</title>
        <authorList>
            <consortium name="The Broad Institute Genomics Platform"/>
            <consortium name="The Broad Institute Genome Sequencing Center for Infectious Disease"/>
            <person name="Wu L."/>
            <person name="Ma J."/>
        </authorList>
    </citation>
    <scope>NUCLEOTIDE SEQUENCE [LARGE SCALE GENOMIC DNA]</scope>
    <source>
        <strain evidence="3">CCM 7526</strain>
    </source>
</reference>
<protein>
    <submittedName>
        <fullName evidence="2">Uncharacterized protein</fullName>
    </submittedName>
</protein>
<dbReference type="Proteomes" id="UP001597183">
    <property type="component" value="Unassembled WGS sequence"/>
</dbReference>
<keyword evidence="3" id="KW-1185">Reference proteome</keyword>
<comment type="caution">
    <text evidence="2">The sequence shown here is derived from an EMBL/GenBank/DDBJ whole genome shotgun (WGS) entry which is preliminary data.</text>
</comment>
<feature type="transmembrane region" description="Helical" evidence="1">
    <location>
        <begin position="41"/>
        <end position="63"/>
    </location>
</feature>
<dbReference type="RefSeq" id="WP_317793151.1">
    <property type="nucleotide sequence ID" value="NZ_AP028461.1"/>
</dbReference>
<gene>
    <name evidence="2" type="ORF">ACFQ5G_13640</name>
</gene>
<name>A0ABW4A825_9ACTN</name>
<keyword evidence="1" id="KW-1133">Transmembrane helix</keyword>
<keyword evidence="1" id="KW-0472">Membrane</keyword>
<keyword evidence="1" id="KW-0812">Transmembrane</keyword>
<evidence type="ECO:0000313" key="3">
    <source>
        <dbReference type="Proteomes" id="UP001597183"/>
    </source>
</evidence>
<sequence length="386" mass="39621">MRTEHDLIQLLDDEPPTPSAVDVRGAIATGRRRRAIRNAGFAGASVTALAVAGVVAVSSNLFVPGPAPDEFAGPVPVPTACTVQDPAGVAGSVVRGSDPTGRYLVGRTEPTAEAVLWRDGRGAVVDLPGAGRSALTGVNSSGTAVGWRFEADGRPEPVPFVVEDGKVSPLPGSGHGLPLAINDAGTIVGDSGGHPVRWSSATSEAVRLALPPGAVRGSAIDVDEDGTVVGDVDWKGFVWMPDGRRFALPLPEIGGEKASMSTIFGIRNGWVVGWAATTERPPSGSASVIARQTVSMRWNVHTGETKIFPATQLEPTAVSAEGWLVGMASGRGPVLVAGTTTLDLPLPGGAMAAADAQFSISDDGRTITGLIVDASAARRSVIWHCN</sequence>
<accession>A0ABW4A825</accession>
<evidence type="ECO:0000256" key="1">
    <source>
        <dbReference type="SAM" id="Phobius"/>
    </source>
</evidence>
<dbReference type="EMBL" id="JBHTMK010000018">
    <property type="protein sequence ID" value="MFD1366390.1"/>
    <property type="molecule type" value="Genomic_DNA"/>
</dbReference>
<evidence type="ECO:0000313" key="2">
    <source>
        <dbReference type="EMBL" id="MFD1366390.1"/>
    </source>
</evidence>
<organism evidence="2 3">
    <name type="scientific">Actinoplanes sichuanensis</name>
    <dbReference type="NCBI Taxonomy" id="512349"/>
    <lineage>
        <taxon>Bacteria</taxon>
        <taxon>Bacillati</taxon>
        <taxon>Actinomycetota</taxon>
        <taxon>Actinomycetes</taxon>
        <taxon>Micromonosporales</taxon>
        <taxon>Micromonosporaceae</taxon>
        <taxon>Actinoplanes</taxon>
    </lineage>
</organism>